<dbReference type="GeneID" id="5797928"/>
<evidence type="ECO:0000313" key="1">
    <source>
        <dbReference type="EMBL" id="CAJ31664.1"/>
    </source>
</evidence>
<evidence type="ECO:0000313" key="2">
    <source>
        <dbReference type="Proteomes" id="UP000001066"/>
    </source>
</evidence>
<dbReference type="Proteomes" id="UP000001066">
    <property type="component" value="Segment"/>
</dbReference>
<proteinExistence type="predicted"/>
<reference evidence="1 2" key="1">
    <citation type="journal article" date="2008" name="J. Virol.">
        <title>Structure of the acidianus filamentous virus 3 and comparative genomics of related archaeal lipothrixviruses.</title>
        <authorList>
            <person name="Vestergaard G."/>
            <person name="Aramayo R."/>
            <person name="Basta T."/>
            <person name="Haring M."/>
            <person name="Peng X."/>
            <person name="Brugger K."/>
            <person name="Chen L."/>
            <person name="Rachel R."/>
            <person name="Boisset N."/>
            <person name="Garrett R.A."/>
            <person name="Prangishvili D."/>
        </authorList>
    </citation>
    <scope>NUCLEOTIDE SEQUENCE [LARGE SCALE GENOMIC DNA]</scope>
</reference>
<keyword evidence="2" id="KW-1185">Reference proteome</keyword>
<sequence>MKVKGYVKIGDHIVKNQIQPSFVYSVIQYMLTGGQVSNYKYVIQLMSNNNVIGAYSGSLQYKQVGSTLQLKFTFIIPNATSAITCLQLYLLNSLGNFLVSIVQLSKPLPSGTISICWFLCFQISPADYFTPYIIFSLFAPPSSSIPFVGTPLPNVQTAINEITTVGYLTSPPTYYFTYSGNQVQLTPQTTANSFLLTYKILSNSSQQLTNVGIIATASSGNVTLVPQVPTVTLQAGQVLFATYSVLWET</sequence>
<name>A7WKR1_9VIRU</name>
<dbReference type="EMBL" id="AM087122">
    <property type="protein sequence ID" value="CAJ31664.1"/>
    <property type="molecule type" value="Genomic_DNA"/>
</dbReference>
<dbReference type="OrthoDB" id="33089at10239"/>
<dbReference type="RefSeq" id="YP_001604268.1">
    <property type="nucleotide sequence ID" value="NC_010153.1"/>
</dbReference>
<dbReference type="KEGG" id="vg:5797928"/>
<protein>
    <submittedName>
        <fullName evidence="1">Uncharacterized protein</fullName>
    </submittedName>
</protein>
<accession>A7WKR1</accession>
<organism evidence="1 2">
    <name type="scientific">Betalipothrixvirus pezzuloense</name>
    <dbReference type="NCBI Taxonomy" id="346883"/>
    <lineage>
        <taxon>Viruses</taxon>
        <taxon>Adnaviria</taxon>
        <taxon>Zilligvirae</taxon>
        <taxon>Taleaviricota</taxon>
        <taxon>Tokiviricetes</taxon>
        <taxon>Ligamenvirales</taxon>
        <taxon>Lipothrixviridae</taxon>
        <taxon>Betalipothrixvirus</taxon>
    </lineage>
</organism>